<protein>
    <submittedName>
        <fullName evidence="1">Uncharacterized protein</fullName>
    </submittedName>
</protein>
<evidence type="ECO:0000313" key="1">
    <source>
        <dbReference type="EMBL" id="HIR57915.1"/>
    </source>
</evidence>
<comment type="caution">
    <text evidence="1">The sequence shown here is derived from an EMBL/GenBank/DDBJ whole genome shotgun (WGS) entry which is preliminary data.</text>
</comment>
<sequence length="78" mass="8494">MPEKEKKNGANLTVSGCDFQNRGVYFPQERGTHILQYAGSFSASGGKLLRGASSDTGHRNRASPEICRYPQPMGLFCA</sequence>
<accession>A0A9D1DRS9</accession>
<proteinExistence type="predicted"/>
<evidence type="ECO:0000313" key="2">
    <source>
        <dbReference type="Proteomes" id="UP000886785"/>
    </source>
</evidence>
<reference evidence="1" key="2">
    <citation type="journal article" date="2021" name="PeerJ">
        <title>Extensive microbial diversity within the chicken gut microbiome revealed by metagenomics and culture.</title>
        <authorList>
            <person name="Gilroy R."/>
            <person name="Ravi A."/>
            <person name="Getino M."/>
            <person name="Pursley I."/>
            <person name="Horton D.L."/>
            <person name="Alikhan N.F."/>
            <person name="Baker D."/>
            <person name="Gharbi K."/>
            <person name="Hall N."/>
            <person name="Watson M."/>
            <person name="Adriaenssens E.M."/>
            <person name="Foster-Nyarko E."/>
            <person name="Jarju S."/>
            <person name="Secka A."/>
            <person name="Antonio M."/>
            <person name="Oren A."/>
            <person name="Chaudhuri R.R."/>
            <person name="La Ragione R."/>
            <person name="Hildebrand F."/>
            <person name="Pallen M.J."/>
        </authorList>
    </citation>
    <scope>NUCLEOTIDE SEQUENCE</scope>
    <source>
        <strain evidence="1">ChiSjej1B19-7085</strain>
    </source>
</reference>
<gene>
    <name evidence="1" type="ORF">IAA54_09610</name>
</gene>
<reference evidence="1" key="1">
    <citation type="submission" date="2020-10" db="EMBL/GenBank/DDBJ databases">
        <authorList>
            <person name="Gilroy R."/>
        </authorList>
    </citation>
    <scope>NUCLEOTIDE SEQUENCE</scope>
    <source>
        <strain evidence="1">ChiSjej1B19-7085</strain>
    </source>
</reference>
<dbReference type="EMBL" id="DVHF01000115">
    <property type="protein sequence ID" value="HIR57915.1"/>
    <property type="molecule type" value="Genomic_DNA"/>
</dbReference>
<dbReference type="Proteomes" id="UP000886785">
    <property type="component" value="Unassembled WGS sequence"/>
</dbReference>
<dbReference type="AlphaFoldDB" id="A0A9D1DRS9"/>
<name>A0A9D1DRS9_9FIRM</name>
<organism evidence="1 2">
    <name type="scientific">Candidatus Gallacutalibacter pullicola</name>
    <dbReference type="NCBI Taxonomy" id="2840830"/>
    <lineage>
        <taxon>Bacteria</taxon>
        <taxon>Bacillati</taxon>
        <taxon>Bacillota</taxon>
        <taxon>Clostridia</taxon>
        <taxon>Eubacteriales</taxon>
        <taxon>Candidatus Gallacutalibacter</taxon>
    </lineage>
</organism>